<dbReference type="AlphaFoldDB" id="A0A7K7JCA2"/>
<dbReference type="GO" id="GO:0003341">
    <property type="term" value="P:cilium movement"/>
    <property type="evidence" value="ECO:0007669"/>
    <property type="project" value="TreeGrafter"/>
</dbReference>
<dbReference type="InterPro" id="IPR013783">
    <property type="entry name" value="Ig-like_fold"/>
</dbReference>
<dbReference type="EMBL" id="VZSP01000205">
    <property type="protein sequence ID" value="NWZ04093.1"/>
    <property type="molecule type" value="Genomic_DNA"/>
</dbReference>
<dbReference type="GO" id="GO:1904158">
    <property type="term" value="P:axonemal central apparatus assembly"/>
    <property type="evidence" value="ECO:0007669"/>
    <property type="project" value="TreeGrafter"/>
</dbReference>
<organism evidence="1 2">
    <name type="scientific">Agelaius phoeniceus</name>
    <name type="common">Red-winged blackbird</name>
    <name type="synonym">Oriolus phoeniceus</name>
    <dbReference type="NCBI Taxonomy" id="39638"/>
    <lineage>
        <taxon>Eukaryota</taxon>
        <taxon>Metazoa</taxon>
        <taxon>Chordata</taxon>
        <taxon>Craniata</taxon>
        <taxon>Vertebrata</taxon>
        <taxon>Euteleostomi</taxon>
        <taxon>Archelosauria</taxon>
        <taxon>Archosauria</taxon>
        <taxon>Dinosauria</taxon>
        <taxon>Saurischia</taxon>
        <taxon>Theropoda</taxon>
        <taxon>Coelurosauria</taxon>
        <taxon>Aves</taxon>
        <taxon>Neognathae</taxon>
        <taxon>Neoaves</taxon>
        <taxon>Telluraves</taxon>
        <taxon>Australaves</taxon>
        <taxon>Passeriformes</taxon>
        <taxon>Passeroidea</taxon>
        <taxon>Icteridae</taxon>
        <taxon>Agelaius</taxon>
    </lineage>
</organism>
<evidence type="ECO:0000313" key="1">
    <source>
        <dbReference type="EMBL" id="NWZ04093.1"/>
    </source>
</evidence>
<dbReference type="Proteomes" id="UP000521525">
    <property type="component" value="Unassembled WGS sequence"/>
</dbReference>
<dbReference type="Gene3D" id="2.60.40.10">
    <property type="entry name" value="Immunoglobulins"/>
    <property type="match status" value="1"/>
</dbReference>
<dbReference type="PANTHER" id="PTHR23053:SF0">
    <property type="entry name" value="HYDROCEPHALUS-INDUCING PROTEIN HOMOLOG"/>
    <property type="match status" value="1"/>
</dbReference>
<reference evidence="1 2" key="1">
    <citation type="submission" date="2019-09" db="EMBL/GenBank/DDBJ databases">
        <title>Bird 10,000 Genomes (B10K) Project - Family phase.</title>
        <authorList>
            <person name="Zhang G."/>
        </authorList>
    </citation>
    <scope>NUCLEOTIDE SEQUENCE [LARGE SCALE GENOMIC DNA]</scope>
    <source>
        <strain evidence="1">OUT-0050</strain>
        <tissue evidence="1">Muscle</tissue>
    </source>
</reference>
<evidence type="ECO:0000313" key="2">
    <source>
        <dbReference type="Proteomes" id="UP000521525"/>
    </source>
</evidence>
<dbReference type="InterPro" id="IPR033305">
    <property type="entry name" value="Hydin-like"/>
</dbReference>
<accession>A0A7K7JCA2</accession>
<name>A0A7K7JCA2_AGEPH</name>
<dbReference type="PANTHER" id="PTHR23053">
    <property type="entry name" value="DLEC1 DELETED IN LUNG AND ESOPHAGEAL CANCER 1"/>
    <property type="match status" value="1"/>
</dbReference>
<sequence length="239" mass="27927">LRLEHEYGAFFLKGRASTLEVFHTEDEDSVGNESKPTKPFFLLHRGESTEFDVIFKPTLAQRLEGKIRLLVGDTCSNKILVELVGEGHRDRFAFRGLKEDTEERDAKSSLNKDIIDAVRVNHVDFGHCPVGKRCRRTFAIVNRTRHRFLRFEWEADGPFHISPKVGHLRPRRAKEIKVSFKSNVPVTYRRHLVKCKVTKIEFQLPPRKVPDWDDRKCIVSWKTTPRKDPGDKFYKMEKV</sequence>
<comment type="caution">
    <text evidence="1">The sequence shown here is derived from an EMBL/GenBank/DDBJ whole genome shotgun (WGS) entry which is preliminary data.</text>
</comment>
<feature type="non-terminal residue" evidence="1">
    <location>
        <position position="239"/>
    </location>
</feature>
<gene>
    <name evidence="1" type="primary">Hydin_1</name>
    <name evidence="1" type="ORF">AGEPHO_R15615</name>
</gene>
<dbReference type="GO" id="GO:0005930">
    <property type="term" value="C:axoneme"/>
    <property type="evidence" value="ECO:0007669"/>
    <property type="project" value="TreeGrafter"/>
</dbReference>
<feature type="non-terminal residue" evidence="1">
    <location>
        <position position="1"/>
    </location>
</feature>
<protein>
    <submittedName>
        <fullName evidence="1">HYDIN protein</fullName>
    </submittedName>
</protein>
<keyword evidence="2" id="KW-1185">Reference proteome</keyword>
<proteinExistence type="predicted"/>